<proteinExistence type="predicted"/>
<protein>
    <recommendedName>
        <fullName evidence="8">NCA2-domain-containing protein</fullName>
    </recommendedName>
</protein>
<evidence type="ECO:0000256" key="1">
    <source>
        <dbReference type="ARBA" id="ARBA00004225"/>
    </source>
</evidence>
<evidence type="ECO:0000313" key="7">
    <source>
        <dbReference type="Proteomes" id="UP000559256"/>
    </source>
</evidence>
<dbReference type="Proteomes" id="UP000559256">
    <property type="component" value="Unassembled WGS sequence"/>
</dbReference>
<keyword evidence="5" id="KW-0472">Membrane</keyword>
<evidence type="ECO:0008006" key="8">
    <source>
        <dbReference type="Google" id="ProtNLM"/>
    </source>
</evidence>
<keyword evidence="4" id="KW-0496">Mitochondrion</keyword>
<dbReference type="OrthoDB" id="413313at2759"/>
<comment type="caution">
    <text evidence="6">The sequence shown here is derived from an EMBL/GenBank/DDBJ whole genome shotgun (WGS) entry which is preliminary data.</text>
</comment>
<keyword evidence="2" id="KW-0812">Transmembrane</keyword>
<dbReference type="PANTHER" id="PTHR28234:SF1">
    <property type="entry name" value="NUCLEAR CONTROL OF ATPASE PROTEIN 2"/>
    <property type="match status" value="1"/>
</dbReference>
<accession>A0A8H5LTX1</accession>
<evidence type="ECO:0000256" key="2">
    <source>
        <dbReference type="ARBA" id="ARBA00022692"/>
    </source>
</evidence>
<evidence type="ECO:0000313" key="6">
    <source>
        <dbReference type="EMBL" id="KAF5369261.1"/>
    </source>
</evidence>
<sequence length="736" mass="82738">MPSSFVEHYCAPLKHSSLNLRSALLINSENQDATIAKQRLQKVLTSLDKSRSQQIIREAVQLLQELNPEQEVADLTTLEGTKDIEQEALELTLLNQLVVGLYAESLDMFLQQSVQAEKEAQWWDNVARSNFRIWLYLLQTFPLRAWNVSYTISRGLQANNLSLSPSHLTPRSLSNLFPSRGLLHPSALITSAFPHLHHNPQFLPLIFFPSLPSHSEELVNFKSGLHFALESLKNTLNSICYTLILPYHYTRQECLSKKKELESIRDNRACTLGKLAQMRQTLQRGLEKQEKERGTSMKRFISTLQLGKEKEKQGRDESALMKKFISELDEVVSASGVDVDTDVVSSSPKPPSSSVIAALSTFSSSTLQFHLTRHNVLLRTHQLLRPSRYVRLWPQALFGPPLIYYALTSIYQSRKSLQEFALDTKQVVKGFLVDWLIEPLKGVIDTVRSKDDSGVGVIVSPEGVAADYQSLERMSLALAKEKLHYGSEQLEELSQRIKVGDLTPILKLYEEDIRSPLRNALRGTLVRTVLIQVQKAKVDIDQALAGIDRLLKSQELTFAFVGVAPAIVVVYSLGSYLRSLLGSGRGAGRYGGKQQRERIFFVMRRIERLLVSDRSRSRSRLSLLPIKPNTNPNQASAQGVNLNANNNNTGTNNKLELTSLTAGLLLLSISQLRTFAETYLPAGSRIREGFLEDVDDLQDPEFDANERLRVVERMWRSWGGVFGWGGRGRGYGVIGS</sequence>
<name>A0A8H5LTX1_9AGAR</name>
<dbReference type="AlphaFoldDB" id="A0A8H5LTX1"/>
<dbReference type="GO" id="GO:0005741">
    <property type="term" value="C:mitochondrial outer membrane"/>
    <property type="evidence" value="ECO:0007669"/>
    <property type="project" value="TreeGrafter"/>
</dbReference>
<dbReference type="EMBL" id="JAACJM010000013">
    <property type="protein sequence ID" value="KAF5369261.1"/>
    <property type="molecule type" value="Genomic_DNA"/>
</dbReference>
<dbReference type="Pfam" id="PF08637">
    <property type="entry name" value="NCA2"/>
    <property type="match status" value="1"/>
</dbReference>
<keyword evidence="3" id="KW-1133">Transmembrane helix</keyword>
<reference evidence="6 7" key="1">
    <citation type="journal article" date="2020" name="ISME J.">
        <title>Uncovering the hidden diversity of litter-decomposition mechanisms in mushroom-forming fungi.</title>
        <authorList>
            <person name="Floudas D."/>
            <person name="Bentzer J."/>
            <person name="Ahren D."/>
            <person name="Johansson T."/>
            <person name="Persson P."/>
            <person name="Tunlid A."/>
        </authorList>
    </citation>
    <scope>NUCLEOTIDE SEQUENCE [LARGE SCALE GENOMIC DNA]</scope>
    <source>
        <strain evidence="6 7">CBS 291.85</strain>
    </source>
</reference>
<organism evidence="6 7">
    <name type="scientific">Tetrapyrgos nigripes</name>
    <dbReference type="NCBI Taxonomy" id="182062"/>
    <lineage>
        <taxon>Eukaryota</taxon>
        <taxon>Fungi</taxon>
        <taxon>Dikarya</taxon>
        <taxon>Basidiomycota</taxon>
        <taxon>Agaricomycotina</taxon>
        <taxon>Agaricomycetes</taxon>
        <taxon>Agaricomycetidae</taxon>
        <taxon>Agaricales</taxon>
        <taxon>Marasmiineae</taxon>
        <taxon>Marasmiaceae</taxon>
        <taxon>Tetrapyrgos</taxon>
    </lineage>
</organism>
<dbReference type="PANTHER" id="PTHR28234">
    <property type="entry name" value="NUCLEAR CONTROL OF ATPASE PROTEIN 2"/>
    <property type="match status" value="1"/>
</dbReference>
<keyword evidence="7" id="KW-1185">Reference proteome</keyword>
<gene>
    <name evidence="6" type="ORF">D9758_002786</name>
</gene>
<evidence type="ECO:0000256" key="5">
    <source>
        <dbReference type="ARBA" id="ARBA00023136"/>
    </source>
</evidence>
<evidence type="ECO:0000256" key="3">
    <source>
        <dbReference type="ARBA" id="ARBA00022989"/>
    </source>
</evidence>
<dbReference type="InterPro" id="IPR013946">
    <property type="entry name" value="NCA2-like"/>
</dbReference>
<comment type="subcellular location">
    <subcellularLocation>
        <location evidence="1">Mitochondrion membrane</location>
        <topology evidence="1">Multi-pass membrane protein</topology>
    </subcellularLocation>
</comment>
<evidence type="ECO:0000256" key="4">
    <source>
        <dbReference type="ARBA" id="ARBA00023128"/>
    </source>
</evidence>